<evidence type="ECO:0000313" key="1">
    <source>
        <dbReference type="EMBL" id="MDQ0371501.1"/>
    </source>
</evidence>
<proteinExistence type="predicted"/>
<dbReference type="RefSeq" id="WP_307248322.1">
    <property type="nucleotide sequence ID" value="NZ_JAUSUZ010000001.1"/>
</dbReference>
<evidence type="ECO:0000313" key="2">
    <source>
        <dbReference type="Proteomes" id="UP001240236"/>
    </source>
</evidence>
<reference evidence="1 2" key="1">
    <citation type="submission" date="2023-07" db="EMBL/GenBank/DDBJ databases">
        <title>Sequencing the genomes of 1000 actinobacteria strains.</title>
        <authorList>
            <person name="Klenk H.-P."/>
        </authorList>
    </citation>
    <scope>NUCLEOTIDE SEQUENCE [LARGE SCALE GENOMIC DNA]</scope>
    <source>
        <strain evidence="1 2">DSM 44709</strain>
    </source>
</reference>
<name>A0AAE3W8M5_9ACTN</name>
<gene>
    <name evidence="1" type="ORF">J2S42_008170</name>
</gene>
<keyword evidence="2" id="KW-1185">Reference proteome</keyword>
<dbReference type="EMBL" id="JAUSUZ010000001">
    <property type="protein sequence ID" value="MDQ0371501.1"/>
    <property type="molecule type" value="Genomic_DNA"/>
</dbReference>
<dbReference type="AlphaFoldDB" id="A0AAE3W8M5"/>
<comment type="caution">
    <text evidence="1">The sequence shown here is derived from an EMBL/GenBank/DDBJ whole genome shotgun (WGS) entry which is preliminary data.</text>
</comment>
<accession>A0AAE3W8M5</accession>
<dbReference type="Proteomes" id="UP001240236">
    <property type="component" value="Unassembled WGS sequence"/>
</dbReference>
<organism evidence="1 2">
    <name type="scientific">Catenuloplanes indicus</name>
    <dbReference type="NCBI Taxonomy" id="137267"/>
    <lineage>
        <taxon>Bacteria</taxon>
        <taxon>Bacillati</taxon>
        <taxon>Actinomycetota</taxon>
        <taxon>Actinomycetes</taxon>
        <taxon>Micromonosporales</taxon>
        <taxon>Micromonosporaceae</taxon>
        <taxon>Catenuloplanes</taxon>
    </lineage>
</organism>
<sequence length="175" mass="19350">MEADLEWWATSSFMVGPVPVVVHEDATAGRVRDLAALEELRFMHDVDALFTLRFRDGSAVEVIVGRPGDDGEFTLTGAEAEAGLAEFSETDDVARTAAWLTEQRFVTARSARSGATGSRLFVRDDGWEVRYTCVLGAWTWELKPPGGAWVSFPEVRAETGEPCWHREIPHLIATP</sequence>
<protein>
    <submittedName>
        <fullName evidence="1">Uncharacterized protein</fullName>
    </submittedName>
</protein>